<evidence type="ECO:0000313" key="3">
    <source>
        <dbReference type="Proteomes" id="UP001251528"/>
    </source>
</evidence>
<protein>
    <recommendedName>
        <fullName evidence="4">Adhesin-like protein 2</fullName>
    </recommendedName>
</protein>
<organism evidence="2 3">
    <name type="scientific">Conoideocrella luteorostrata</name>
    <dbReference type="NCBI Taxonomy" id="1105319"/>
    <lineage>
        <taxon>Eukaryota</taxon>
        <taxon>Fungi</taxon>
        <taxon>Dikarya</taxon>
        <taxon>Ascomycota</taxon>
        <taxon>Pezizomycotina</taxon>
        <taxon>Sordariomycetes</taxon>
        <taxon>Hypocreomycetidae</taxon>
        <taxon>Hypocreales</taxon>
        <taxon>Clavicipitaceae</taxon>
        <taxon>Conoideocrella</taxon>
    </lineage>
</organism>
<name>A0AAJ0CPP3_9HYPO</name>
<sequence>MKSAAFAAAAVAAVVSAHEVRSPLNLDLGLGDLIHANLCLGLDVKLPGGISLGSADDCPSSSPPEDCTDVWHPPHHVPMDGCDDNGNHEWHYVHPCDCQAPAPHTWATQTVTQTQVSTIVSCAPTVTNCPAGGSTVTTVIVPATTTVCPVPITSTTLATVPATYTVPASNTVPVSNTVPATQPVTFSQPPVNTNTWTAPATTQAPPNTWTQPGTVPGTQAPPPPPATTLYPSSTAPVVVAPPATTPILQSTTPIIVVPPPVGTGFPPAPGNGTQPPPVMAGATQNAQKVGTVVAMGLVAALLI</sequence>
<feature type="compositionally biased region" description="Low complexity" evidence="1">
    <location>
        <begin position="189"/>
        <end position="218"/>
    </location>
</feature>
<gene>
    <name evidence="2" type="ORF">QQS21_005275</name>
</gene>
<dbReference type="Proteomes" id="UP001251528">
    <property type="component" value="Unassembled WGS sequence"/>
</dbReference>
<dbReference type="EMBL" id="JASWJB010000086">
    <property type="protein sequence ID" value="KAK2599973.1"/>
    <property type="molecule type" value="Genomic_DNA"/>
</dbReference>
<evidence type="ECO:0000256" key="1">
    <source>
        <dbReference type="SAM" id="MobiDB-lite"/>
    </source>
</evidence>
<keyword evidence="3" id="KW-1185">Reference proteome</keyword>
<comment type="caution">
    <text evidence="2">The sequence shown here is derived from an EMBL/GenBank/DDBJ whole genome shotgun (WGS) entry which is preliminary data.</text>
</comment>
<accession>A0AAJ0CPP3</accession>
<evidence type="ECO:0000313" key="2">
    <source>
        <dbReference type="EMBL" id="KAK2599973.1"/>
    </source>
</evidence>
<dbReference type="AlphaFoldDB" id="A0AAJ0CPP3"/>
<reference evidence="2" key="1">
    <citation type="submission" date="2023-06" db="EMBL/GenBank/DDBJ databases">
        <title>Conoideocrella luteorostrata (Hypocreales: Clavicipitaceae), a potential biocontrol fungus for elongate hemlock scale in United States Christmas tree production areas.</title>
        <authorList>
            <person name="Barrett H."/>
            <person name="Lovett B."/>
            <person name="Macias A.M."/>
            <person name="Stajich J.E."/>
            <person name="Kasson M.T."/>
        </authorList>
    </citation>
    <scope>NUCLEOTIDE SEQUENCE</scope>
    <source>
        <strain evidence="2">ARSEF 14590</strain>
    </source>
</reference>
<feature type="region of interest" description="Disordered" evidence="1">
    <location>
        <begin position="183"/>
        <end position="227"/>
    </location>
</feature>
<proteinExistence type="predicted"/>
<evidence type="ECO:0008006" key="4">
    <source>
        <dbReference type="Google" id="ProtNLM"/>
    </source>
</evidence>